<proteinExistence type="predicted"/>
<comment type="caution">
    <text evidence="2">The sequence shown here is derived from an EMBL/GenBank/DDBJ whole genome shotgun (WGS) entry which is preliminary data.</text>
</comment>
<feature type="compositionally biased region" description="Basic and acidic residues" evidence="1">
    <location>
        <begin position="74"/>
        <end position="88"/>
    </location>
</feature>
<evidence type="ECO:0000256" key="1">
    <source>
        <dbReference type="SAM" id="MobiDB-lite"/>
    </source>
</evidence>
<organism evidence="2 3">
    <name type="scientific">Dreissena polymorpha</name>
    <name type="common">Zebra mussel</name>
    <name type="synonym">Mytilus polymorpha</name>
    <dbReference type="NCBI Taxonomy" id="45954"/>
    <lineage>
        <taxon>Eukaryota</taxon>
        <taxon>Metazoa</taxon>
        <taxon>Spiralia</taxon>
        <taxon>Lophotrochozoa</taxon>
        <taxon>Mollusca</taxon>
        <taxon>Bivalvia</taxon>
        <taxon>Autobranchia</taxon>
        <taxon>Heteroconchia</taxon>
        <taxon>Euheterodonta</taxon>
        <taxon>Imparidentia</taxon>
        <taxon>Neoheterodontei</taxon>
        <taxon>Myida</taxon>
        <taxon>Dreissenoidea</taxon>
        <taxon>Dreissenidae</taxon>
        <taxon>Dreissena</taxon>
    </lineage>
</organism>
<evidence type="ECO:0000313" key="2">
    <source>
        <dbReference type="EMBL" id="KAH3840736.1"/>
    </source>
</evidence>
<gene>
    <name evidence="2" type="ORF">DPMN_114192</name>
</gene>
<dbReference type="EMBL" id="JAIWYP010000004">
    <property type="protein sequence ID" value="KAH3840736.1"/>
    <property type="molecule type" value="Genomic_DNA"/>
</dbReference>
<reference evidence="2" key="2">
    <citation type="submission" date="2020-11" db="EMBL/GenBank/DDBJ databases">
        <authorList>
            <person name="McCartney M.A."/>
            <person name="Auch B."/>
            <person name="Kono T."/>
            <person name="Mallez S."/>
            <person name="Becker A."/>
            <person name="Gohl D.M."/>
            <person name="Silverstein K.A.T."/>
            <person name="Koren S."/>
            <person name="Bechman K.B."/>
            <person name="Herman A."/>
            <person name="Abrahante J.E."/>
            <person name="Garbe J."/>
        </authorList>
    </citation>
    <scope>NUCLEOTIDE SEQUENCE</scope>
    <source>
        <strain evidence="2">Duluth1</strain>
        <tissue evidence="2">Whole animal</tissue>
    </source>
</reference>
<feature type="region of interest" description="Disordered" evidence="1">
    <location>
        <begin position="66"/>
        <end position="89"/>
    </location>
</feature>
<keyword evidence="3" id="KW-1185">Reference proteome</keyword>
<dbReference type="AlphaFoldDB" id="A0A9D4QRC0"/>
<protein>
    <submittedName>
        <fullName evidence="2">Uncharacterized protein</fullName>
    </submittedName>
</protein>
<dbReference type="Proteomes" id="UP000828390">
    <property type="component" value="Unassembled WGS sequence"/>
</dbReference>
<accession>A0A9D4QRC0</accession>
<name>A0A9D4QRC0_DREPO</name>
<sequence>MLGVLPVIEGRQPLRRVLQVIEGRQPLRRVLQVIEGGNRCEEFCKSLPERLADVAQERPKCARQGLQIEQEDAADGKDIDHQTDDADGLRSGPVVRGAVKLPHMCCARRVSLNLFILAGLHLKYLLLI</sequence>
<evidence type="ECO:0000313" key="3">
    <source>
        <dbReference type="Proteomes" id="UP000828390"/>
    </source>
</evidence>
<reference evidence="2" key="1">
    <citation type="journal article" date="2019" name="bioRxiv">
        <title>The Genome of the Zebra Mussel, Dreissena polymorpha: A Resource for Invasive Species Research.</title>
        <authorList>
            <person name="McCartney M.A."/>
            <person name="Auch B."/>
            <person name="Kono T."/>
            <person name="Mallez S."/>
            <person name="Zhang Y."/>
            <person name="Obille A."/>
            <person name="Becker A."/>
            <person name="Abrahante J.E."/>
            <person name="Garbe J."/>
            <person name="Badalamenti J.P."/>
            <person name="Herman A."/>
            <person name="Mangelson H."/>
            <person name="Liachko I."/>
            <person name="Sullivan S."/>
            <person name="Sone E.D."/>
            <person name="Koren S."/>
            <person name="Silverstein K.A.T."/>
            <person name="Beckman K.B."/>
            <person name="Gohl D.M."/>
        </authorList>
    </citation>
    <scope>NUCLEOTIDE SEQUENCE</scope>
    <source>
        <strain evidence="2">Duluth1</strain>
        <tissue evidence="2">Whole animal</tissue>
    </source>
</reference>